<evidence type="ECO:0000313" key="9">
    <source>
        <dbReference type="EMBL" id="MFB9674397.1"/>
    </source>
</evidence>
<evidence type="ECO:0000256" key="2">
    <source>
        <dbReference type="ARBA" id="ARBA00022475"/>
    </source>
</evidence>
<evidence type="ECO:0000256" key="7">
    <source>
        <dbReference type="HAMAP-Rule" id="MF_01147"/>
    </source>
</evidence>
<dbReference type="PROSITE" id="PS01311">
    <property type="entry name" value="LGT"/>
    <property type="match status" value="1"/>
</dbReference>
<dbReference type="Pfam" id="PF01790">
    <property type="entry name" value="LGT"/>
    <property type="match status" value="1"/>
</dbReference>
<gene>
    <name evidence="7 9" type="primary">lgt</name>
    <name evidence="9" type="ORF">ACFFRH_02750</name>
</gene>
<comment type="function">
    <text evidence="7">Catalyzes the transfer of the diacylglyceryl group from phosphatidylglycerol to the sulfhydryl group of the N-terminal cysteine of a prolipoprotein, the first step in the formation of mature lipoproteins.</text>
</comment>
<dbReference type="Proteomes" id="UP001589610">
    <property type="component" value="Unassembled WGS sequence"/>
</dbReference>
<feature type="transmembrane region" description="Helical" evidence="7">
    <location>
        <begin position="52"/>
        <end position="75"/>
    </location>
</feature>
<dbReference type="InterPro" id="IPR001640">
    <property type="entry name" value="Lgt"/>
</dbReference>
<dbReference type="RefSeq" id="WP_344743805.1">
    <property type="nucleotide sequence ID" value="NZ_BAAAWW010000033.1"/>
</dbReference>
<evidence type="ECO:0000256" key="8">
    <source>
        <dbReference type="SAM" id="MobiDB-lite"/>
    </source>
</evidence>
<feature type="compositionally biased region" description="Low complexity" evidence="8">
    <location>
        <begin position="385"/>
        <end position="406"/>
    </location>
</feature>
<keyword evidence="3 7" id="KW-0808">Transferase</keyword>
<accession>A0ABV5T5S0</accession>
<name>A0ABV5T5S0_9ACTN</name>
<feature type="transmembrane region" description="Helical" evidence="7">
    <location>
        <begin position="183"/>
        <end position="201"/>
    </location>
</feature>
<sequence length="485" mass="49892">MPLASIPSPSQGVWHLFGVVPIRAYALCIVLGVVVAVAIGERRWRARGGVPGTIVDLAVWAVPFGLVGGRLYHVITDWQLYFGPDAPNEPIEALFIWNGGLGIWGAVALGGVGVWLGCRGRGISLTAVADTVAPGIAVAQAIGRWGNYFNQELFGGPTDLPWGLEIDPDRPGTVPGEDTYHPAFLYESIWDLGLALVLIWIGRKLMLRHGRLFALYVAGYTVGRFWIEGLRIDTAHHILGLRLNQWTSIIVFIGAMAYFWYTRNKTGEERVTPVTDPADLTGGAAVSGDEESAGADPASASAKDGDKDADAAAPAAALAASGVGDGAGDPVDPAHPSDQADQAENDGETGQDATSRPASATLAAEGSGTAGDSVDPAHPSDQAEPVEGAPVTGEPGGAVPAAAPAGIISEGVTPGKITSDGTASGRTVPDGEAVSGGATAADSATVSDRATVGDEAAPGAERDDLREEAAPKAPKGVPEGEKERR</sequence>
<dbReference type="EMBL" id="JBHMBS010000001">
    <property type="protein sequence ID" value="MFB9674397.1"/>
    <property type="molecule type" value="Genomic_DNA"/>
</dbReference>
<organism evidence="9 10">
    <name type="scientific">Streptosporangium vulgare</name>
    <dbReference type="NCBI Taxonomy" id="46190"/>
    <lineage>
        <taxon>Bacteria</taxon>
        <taxon>Bacillati</taxon>
        <taxon>Actinomycetota</taxon>
        <taxon>Actinomycetes</taxon>
        <taxon>Streptosporangiales</taxon>
        <taxon>Streptosporangiaceae</taxon>
        <taxon>Streptosporangium</taxon>
    </lineage>
</organism>
<feature type="transmembrane region" description="Helical" evidence="7">
    <location>
        <begin position="123"/>
        <end position="143"/>
    </location>
</feature>
<keyword evidence="5 7" id="KW-1133">Transmembrane helix</keyword>
<keyword evidence="10" id="KW-1185">Reference proteome</keyword>
<evidence type="ECO:0000313" key="10">
    <source>
        <dbReference type="Proteomes" id="UP001589610"/>
    </source>
</evidence>
<dbReference type="EC" id="2.5.1.145" evidence="7"/>
<feature type="binding site" evidence="7">
    <location>
        <position position="144"/>
    </location>
    <ligand>
        <name>a 1,2-diacyl-sn-glycero-3-phospho-(1'-sn-glycerol)</name>
        <dbReference type="ChEBI" id="CHEBI:64716"/>
    </ligand>
</feature>
<comment type="pathway">
    <text evidence="7">Protein modification; lipoprotein biosynthesis (diacylglyceryl transfer).</text>
</comment>
<protein>
    <recommendedName>
        <fullName evidence="7">Phosphatidylglycerol--prolipoprotein diacylglyceryl transferase</fullName>
        <ecNumber evidence="7">2.5.1.145</ecNumber>
    </recommendedName>
</protein>
<evidence type="ECO:0000256" key="6">
    <source>
        <dbReference type="ARBA" id="ARBA00023136"/>
    </source>
</evidence>
<evidence type="ECO:0000256" key="5">
    <source>
        <dbReference type="ARBA" id="ARBA00022989"/>
    </source>
</evidence>
<evidence type="ECO:0000256" key="3">
    <source>
        <dbReference type="ARBA" id="ARBA00022679"/>
    </source>
</evidence>
<keyword evidence="4 7" id="KW-0812">Transmembrane</keyword>
<feature type="transmembrane region" description="Helical" evidence="7">
    <location>
        <begin position="243"/>
        <end position="261"/>
    </location>
</feature>
<dbReference type="NCBIfam" id="TIGR00544">
    <property type="entry name" value="lgt"/>
    <property type="match status" value="1"/>
</dbReference>
<dbReference type="GO" id="GO:0008961">
    <property type="term" value="F:phosphatidylglycerol-prolipoprotein diacylglyceryl transferase activity"/>
    <property type="evidence" value="ECO:0007669"/>
    <property type="project" value="UniProtKB-EC"/>
</dbReference>
<keyword evidence="6 7" id="KW-0472">Membrane</keyword>
<feature type="transmembrane region" description="Helical" evidence="7">
    <location>
        <begin position="20"/>
        <end position="40"/>
    </location>
</feature>
<feature type="region of interest" description="Disordered" evidence="8">
    <location>
        <begin position="271"/>
        <end position="485"/>
    </location>
</feature>
<feature type="transmembrane region" description="Helical" evidence="7">
    <location>
        <begin position="95"/>
        <end position="116"/>
    </location>
</feature>
<reference evidence="9 10" key="1">
    <citation type="submission" date="2024-09" db="EMBL/GenBank/DDBJ databases">
        <authorList>
            <person name="Sun Q."/>
            <person name="Mori K."/>
        </authorList>
    </citation>
    <scope>NUCLEOTIDE SEQUENCE [LARGE SCALE GENOMIC DNA]</scope>
    <source>
        <strain evidence="9 10">JCM 3028</strain>
    </source>
</reference>
<feature type="compositionally biased region" description="Basic and acidic residues" evidence="8">
    <location>
        <begin position="460"/>
        <end position="470"/>
    </location>
</feature>
<dbReference type="HAMAP" id="MF_01147">
    <property type="entry name" value="Lgt"/>
    <property type="match status" value="1"/>
</dbReference>
<comment type="caution">
    <text evidence="9">The sequence shown here is derived from an EMBL/GenBank/DDBJ whole genome shotgun (WGS) entry which is preliminary data.</text>
</comment>
<feature type="compositionally biased region" description="Low complexity" evidence="8">
    <location>
        <begin position="311"/>
        <end position="322"/>
    </location>
</feature>
<comment type="catalytic activity">
    <reaction evidence="7">
        <text>L-cysteinyl-[prolipoprotein] + a 1,2-diacyl-sn-glycero-3-phospho-(1'-sn-glycerol) = an S-1,2-diacyl-sn-glyceryl-L-cysteinyl-[prolipoprotein] + sn-glycerol 1-phosphate + H(+)</text>
        <dbReference type="Rhea" id="RHEA:56712"/>
        <dbReference type="Rhea" id="RHEA-COMP:14679"/>
        <dbReference type="Rhea" id="RHEA-COMP:14680"/>
        <dbReference type="ChEBI" id="CHEBI:15378"/>
        <dbReference type="ChEBI" id="CHEBI:29950"/>
        <dbReference type="ChEBI" id="CHEBI:57685"/>
        <dbReference type="ChEBI" id="CHEBI:64716"/>
        <dbReference type="ChEBI" id="CHEBI:140658"/>
        <dbReference type="EC" id="2.5.1.145"/>
    </reaction>
</comment>
<evidence type="ECO:0000256" key="4">
    <source>
        <dbReference type="ARBA" id="ARBA00022692"/>
    </source>
</evidence>
<dbReference type="PANTHER" id="PTHR30589">
    <property type="entry name" value="PROLIPOPROTEIN DIACYLGLYCERYL TRANSFERASE"/>
    <property type="match status" value="1"/>
</dbReference>
<feature type="transmembrane region" description="Helical" evidence="7">
    <location>
        <begin position="213"/>
        <end position="231"/>
    </location>
</feature>
<proteinExistence type="inferred from homology"/>
<dbReference type="PANTHER" id="PTHR30589:SF0">
    <property type="entry name" value="PHOSPHATIDYLGLYCEROL--PROLIPOPROTEIN DIACYLGLYCERYL TRANSFERASE"/>
    <property type="match status" value="1"/>
</dbReference>
<evidence type="ECO:0000256" key="1">
    <source>
        <dbReference type="ARBA" id="ARBA00007150"/>
    </source>
</evidence>
<comment type="similarity">
    <text evidence="1 7">Belongs to the Lgt family.</text>
</comment>
<keyword evidence="2 7" id="KW-1003">Cell membrane</keyword>
<comment type="subcellular location">
    <subcellularLocation>
        <location evidence="7">Cell membrane</location>
        <topology evidence="7">Multi-pass membrane protein</topology>
    </subcellularLocation>
</comment>